<proteinExistence type="predicted"/>
<sequence length="584" mass="65060">MKVENGMSGYQFAHVEVYSAKGAPGGQAKKKNGQRAWTAQEILDEAERLELASMHVAEGGPPPEIIPGEVDDFPSLRDAQVRASSKKESFPYTEKDGTVSKRQRKLRADAASLYTCVISLPVLTEDALADPALKSDCMRVMGQAMEHERKRLESLGGRMMMGVVHWDERNVHVHLYGLDLEKGRVDHLHPGRSAKTAFHEAHKGKSAKDVKKAANAAYCDAMREWQNDLHRDVFSDAGLLRFGPRRARLSTAEYNKLKAAKAQEAVDTRRADAAKARRATYEGALADIVRKAGSAIQESAKASNEVAKRKVDLLVREGDAEGKAALAEQEINRGREMSHNAEAKMRAIEVGLNAIETRQMDYRPEKEKKPEGLKFGPAAPKDKAKRTTLADAVRPAYDFLVGIAKRAFRLRQKEADLTQKEAEQADERRHQEAEMRRRAAILEKTEKAAGRNIPDDIAAIAQDRPLENNHDDFPGACFVTRDMDFSKLSEKFDETTNLDLMKAHRATSDAVLICQERPEILDDFVKGQQAIEAVAALRGFDLETGKHDPAKAADKALATRHEDQLPDPIKVVRKDLQRQRQRGD</sequence>
<dbReference type="OrthoDB" id="6183171at2"/>
<keyword evidence="3" id="KW-1185">Reference proteome</keyword>
<evidence type="ECO:0000256" key="1">
    <source>
        <dbReference type="SAM" id="MobiDB-lite"/>
    </source>
</evidence>
<dbReference type="Gene3D" id="3.30.930.30">
    <property type="match status" value="1"/>
</dbReference>
<feature type="compositionally biased region" description="Basic and acidic residues" evidence="1">
    <location>
        <begin position="85"/>
        <end position="99"/>
    </location>
</feature>
<accession>A0A5S3PKN5</accession>
<comment type="caution">
    <text evidence="2">The sequence shown here is derived from an EMBL/GenBank/DDBJ whole genome shotgun (WGS) entry which is preliminary data.</text>
</comment>
<evidence type="ECO:0000313" key="3">
    <source>
        <dbReference type="Proteomes" id="UP000309550"/>
    </source>
</evidence>
<dbReference type="EMBL" id="VANS01000001">
    <property type="protein sequence ID" value="TMM54110.1"/>
    <property type="molecule type" value="Genomic_DNA"/>
</dbReference>
<gene>
    <name evidence="2" type="ORF">FDT80_00455</name>
</gene>
<dbReference type="AlphaFoldDB" id="A0A5S3PKN5"/>
<name>A0A5S3PKN5_9RHOB</name>
<feature type="region of interest" description="Disordered" evidence="1">
    <location>
        <begin position="545"/>
        <end position="584"/>
    </location>
</feature>
<feature type="region of interest" description="Disordered" evidence="1">
    <location>
        <begin position="84"/>
        <end position="104"/>
    </location>
</feature>
<dbReference type="Proteomes" id="UP000309550">
    <property type="component" value="Unassembled WGS sequence"/>
</dbReference>
<protein>
    <submittedName>
        <fullName evidence="2">Uncharacterized protein</fullName>
    </submittedName>
</protein>
<organism evidence="2 3">
    <name type="scientific">Sulfitobacter sabulilitoris</name>
    <dbReference type="NCBI Taxonomy" id="2562655"/>
    <lineage>
        <taxon>Bacteria</taxon>
        <taxon>Pseudomonadati</taxon>
        <taxon>Pseudomonadota</taxon>
        <taxon>Alphaproteobacteria</taxon>
        <taxon>Rhodobacterales</taxon>
        <taxon>Roseobacteraceae</taxon>
        <taxon>Sulfitobacter</taxon>
    </lineage>
</organism>
<evidence type="ECO:0000313" key="2">
    <source>
        <dbReference type="EMBL" id="TMM54110.1"/>
    </source>
</evidence>
<reference evidence="2 3" key="1">
    <citation type="submission" date="2019-05" db="EMBL/GenBank/DDBJ databases">
        <title>Sulfitobacter sabulilitoris sp. nov., isolated from a marine sand.</title>
        <authorList>
            <person name="Yoon J.-H."/>
        </authorList>
    </citation>
    <scope>NUCLEOTIDE SEQUENCE [LARGE SCALE GENOMIC DNA]</scope>
    <source>
        <strain evidence="2 3">HSMS-29</strain>
    </source>
</reference>